<sequence>MKLVALFQHDLKLPGARAHHTATVWKKSFKHPDSLFSSAGVNYLLTILELYFKRP</sequence>
<evidence type="ECO:0000313" key="2">
    <source>
        <dbReference type="Proteomes" id="UP000199656"/>
    </source>
</evidence>
<evidence type="ECO:0000313" key="1">
    <source>
        <dbReference type="EMBL" id="SEA57434.1"/>
    </source>
</evidence>
<organism evidence="1 2">
    <name type="scientific">Chitinophaga terrae</name>
    <name type="common">ex Kim and Jung 2007</name>
    <dbReference type="NCBI Taxonomy" id="408074"/>
    <lineage>
        <taxon>Bacteria</taxon>
        <taxon>Pseudomonadati</taxon>
        <taxon>Bacteroidota</taxon>
        <taxon>Chitinophagia</taxon>
        <taxon>Chitinophagales</taxon>
        <taxon>Chitinophagaceae</taxon>
        <taxon>Chitinophaga</taxon>
    </lineage>
</organism>
<dbReference type="Proteomes" id="UP000199656">
    <property type="component" value="Unassembled WGS sequence"/>
</dbReference>
<dbReference type="EMBL" id="FNRL01000010">
    <property type="protein sequence ID" value="SEA57434.1"/>
    <property type="molecule type" value="Genomic_DNA"/>
</dbReference>
<accession>A0A1H4CAN6</accession>
<dbReference type="AlphaFoldDB" id="A0A1H4CAN6"/>
<reference evidence="2" key="1">
    <citation type="submission" date="2016-10" db="EMBL/GenBank/DDBJ databases">
        <authorList>
            <person name="Varghese N."/>
            <person name="Submissions S."/>
        </authorList>
    </citation>
    <scope>NUCLEOTIDE SEQUENCE [LARGE SCALE GENOMIC DNA]</scope>
    <source>
        <strain evidence="2">DSM 23920</strain>
    </source>
</reference>
<name>A0A1H4CAN6_9BACT</name>
<proteinExistence type="predicted"/>
<keyword evidence="2" id="KW-1185">Reference proteome</keyword>
<gene>
    <name evidence="1" type="ORF">SAMN05660909_02506</name>
</gene>
<protein>
    <submittedName>
        <fullName evidence="1">Uncharacterized protein</fullName>
    </submittedName>
</protein>